<dbReference type="OrthoDB" id="5294844at2"/>
<reference evidence="2 3" key="1">
    <citation type="submission" date="2018-02" db="EMBL/GenBank/DDBJ databases">
        <title>Draft Genome of Achromobacter spanius stain 6.</title>
        <authorList>
            <person name="Gunasekera T.S."/>
            <person name="Radwan O."/>
            <person name="Ruiz O.N."/>
        </authorList>
    </citation>
    <scope>NUCLEOTIDE SEQUENCE [LARGE SCALE GENOMIC DNA]</scope>
    <source>
        <strain evidence="2 3">6</strain>
    </source>
</reference>
<proteinExistence type="predicted"/>
<dbReference type="InterPro" id="IPR044855">
    <property type="entry name" value="CoA-Trfase_III_dom3_sf"/>
</dbReference>
<dbReference type="PANTHER" id="PTHR48207">
    <property type="entry name" value="SUCCINATE--HYDROXYMETHYLGLUTARATE COA-TRANSFERASE"/>
    <property type="match status" value="1"/>
</dbReference>
<dbReference type="Gene3D" id="3.40.50.10540">
    <property type="entry name" value="Crotonobetainyl-coa:carnitine coa-transferase, domain 1"/>
    <property type="match status" value="1"/>
</dbReference>
<dbReference type="InterPro" id="IPR050483">
    <property type="entry name" value="CoA-transferase_III_domain"/>
</dbReference>
<keyword evidence="1 2" id="KW-0808">Transferase</keyword>
<dbReference type="EMBL" id="PREU01000007">
    <property type="protein sequence ID" value="PPA75036.1"/>
    <property type="molecule type" value="Genomic_DNA"/>
</dbReference>
<evidence type="ECO:0000313" key="2">
    <source>
        <dbReference type="EMBL" id="PPA75036.1"/>
    </source>
</evidence>
<dbReference type="Gene3D" id="3.30.1540.10">
    <property type="entry name" value="formyl-coa transferase, domain 3"/>
    <property type="match status" value="1"/>
</dbReference>
<dbReference type="RefSeq" id="WP_104144318.1">
    <property type="nucleotide sequence ID" value="NZ_PREU01000007.1"/>
</dbReference>
<protein>
    <submittedName>
        <fullName evidence="2">CoA transferase</fullName>
    </submittedName>
</protein>
<organism evidence="2 3">
    <name type="scientific">Achromobacter spanius</name>
    <dbReference type="NCBI Taxonomy" id="217203"/>
    <lineage>
        <taxon>Bacteria</taxon>
        <taxon>Pseudomonadati</taxon>
        <taxon>Pseudomonadota</taxon>
        <taxon>Betaproteobacteria</taxon>
        <taxon>Burkholderiales</taxon>
        <taxon>Alcaligenaceae</taxon>
        <taxon>Achromobacter</taxon>
    </lineage>
</organism>
<dbReference type="InterPro" id="IPR023606">
    <property type="entry name" value="CoA-Trfase_III_dom_1_sf"/>
</dbReference>
<dbReference type="AlphaFoldDB" id="A0A2S5GQ52"/>
<dbReference type="SUPFAM" id="SSF89796">
    <property type="entry name" value="CoA-transferase family III (CaiB/BaiF)"/>
    <property type="match status" value="1"/>
</dbReference>
<gene>
    <name evidence="2" type="ORF">C4E15_16950</name>
</gene>
<comment type="caution">
    <text evidence="2">The sequence shown here is derived from an EMBL/GenBank/DDBJ whole genome shotgun (WGS) entry which is preliminary data.</text>
</comment>
<name>A0A2S5GQ52_9BURK</name>
<dbReference type="GO" id="GO:0008410">
    <property type="term" value="F:CoA-transferase activity"/>
    <property type="evidence" value="ECO:0007669"/>
    <property type="project" value="TreeGrafter"/>
</dbReference>
<dbReference type="Proteomes" id="UP000239990">
    <property type="component" value="Unassembled WGS sequence"/>
</dbReference>
<dbReference type="Pfam" id="PF02515">
    <property type="entry name" value="CoA_transf_3"/>
    <property type="match status" value="1"/>
</dbReference>
<sequence length="398" mass="43043">MMATEHVCTGGPLAGVRVLDLSAYIAGPYGCTLLADQGADVIKVEPPTGDNLRKYPSTLDTESRAFLGVNRGKRGLVLDLKQPDALAVLHDLARQADVLVHNFRPSVPARLGIAYEQLAEVNPRLIYCAVTGYGETGPLKDKAGYDQVLQTMTGMCALQGKAEGPPEILYGSVVDYYASSMVAAGVASALYERERSGRGQFVGVSLLRSALALQSARLVWAEGEPREIGRDMRSGGITGLHPTGGGYLYISANTPHFWQALCEKTGLADLAANPRYDSVRKRAEHRDEIVPRLHEALRARTALEWEAWFGEEVPCAAARGVEDMFDFPQVQAEKMISTFAHPVVGSYRGFAQAIKFGRSQADTPRAAPAFGEHSEEVLAEAGICAERVADLKKRGALR</sequence>
<dbReference type="InterPro" id="IPR003673">
    <property type="entry name" value="CoA-Trfase_fam_III"/>
</dbReference>
<evidence type="ECO:0000313" key="3">
    <source>
        <dbReference type="Proteomes" id="UP000239990"/>
    </source>
</evidence>
<dbReference type="PANTHER" id="PTHR48207:SF3">
    <property type="entry name" value="SUCCINATE--HYDROXYMETHYLGLUTARATE COA-TRANSFERASE"/>
    <property type="match status" value="1"/>
</dbReference>
<evidence type="ECO:0000256" key="1">
    <source>
        <dbReference type="ARBA" id="ARBA00022679"/>
    </source>
</evidence>
<accession>A0A2S5GQ52</accession>